<organism evidence="1 2">
    <name type="scientific">Rhizobium jaguaris</name>
    <dbReference type="NCBI Taxonomy" id="1312183"/>
    <lineage>
        <taxon>Bacteria</taxon>
        <taxon>Pseudomonadati</taxon>
        <taxon>Pseudomonadota</taxon>
        <taxon>Alphaproteobacteria</taxon>
        <taxon>Hyphomicrobiales</taxon>
        <taxon>Rhizobiaceae</taxon>
        <taxon>Rhizobium/Agrobacterium group</taxon>
        <taxon>Rhizobium</taxon>
    </lineage>
</organism>
<dbReference type="KEGG" id="rjg:CCGE525_17695"/>
<dbReference type="AlphaFoldDB" id="A0A387FRV2"/>
<reference evidence="1 2" key="1">
    <citation type="submission" date="2018-10" db="EMBL/GenBank/DDBJ databases">
        <title>Rhizobium etli, R. leguminosarum and a new Rhizobium genospecies from Phaseolus dumosus.</title>
        <authorList>
            <person name="Ramirez-Puebla S.T."/>
            <person name="Rogel-Hernandez M.A."/>
            <person name="Guerrero G."/>
            <person name="Ormeno-Orrillo E."/>
            <person name="Martinez-Romero J.C."/>
            <person name="Negrete-Yankelevich S."/>
            <person name="Martinez-Romero E."/>
        </authorList>
    </citation>
    <scope>NUCLEOTIDE SEQUENCE [LARGE SCALE GENOMIC DNA]</scope>
    <source>
        <strain evidence="1 2">CCGE525</strain>
    </source>
</reference>
<dbReference type="OrthoDB" id="8455830at2"/>
<sequence length="109" mass="13134">MTSKIYMLTFFDPNYDWDRMNYFITHSPYVESYWNYIPLVYCFRASRPVNELRVHFEFLFPRGNFLISEIDPLNMDGRLPTPEAWEWFHRDITSQAIPDGTPKNMLLGK</sequence>
<evidence type="ECO:0000313" key="1">
    <source>
        <dbReference type="EMBL" id="AYG60437.1"/>
    </source>
</evidence>
<keyword evidence="2" id="KW-1185">Reference proteome</keyword>
<name>A0A387FRV2_9HYPH</name>
<evidence type="ECO:0000313" key="2">
    <source>
        <dbReference type="Proteomes" id="UP000282195"/>
    </source>
</evidence>
<protein>
    <submittedName>
        <fullName evidence="1">Uncharacterized protein</fullName>
    </submittedName>
</protein>
<accession>A0A387FRV2</accession>
<gene>
    <name evidence="1" type="ORF">CCGE525_17695</name>
</gene>
<proteinExistence type="predicted"/>
<dbReference type="EMBL" id="CP032694">
    <property type="protein sequence ID" value="AYG60437.1"/>
    <property type="molecule type" value="Genomic_DNA"/>
</dbReference>
<dbReference type="Proteomes" id="UP000282195">
    <property type="component" value="Chromosome"/>
</dbReference>